<dbReference type="AlphaFoldDB" id="A0AAP3DIK3"/>
<dbReference type="RefSeq" id="WP_258434238.1">
    <property type="nucleotide sequence ID" value="NZ_JANSGW010000024.1"/>
</dbReference>
<proteinExistence type="predicted"/>
<evidence type="ECO:0000313" key="2">
    <source>
        <dbReference type="Proteomes" id="UP001077662"/>
    </source>
</evidence>
<comment type="caution">
    <text evidence="1">The sequence shown here is derived from an EMBL/GenBank/DDBJ whole genome shotgun (WGS) entry which is preliminary data.</text>
</comment>
<name>A0AAP3DIK3_BRELA</name>
<dbReference type="InterPro" id="IPR054438">
    <property type="entry name" value="Struct_cement_gp24/gp6"/>
</dbReference>
<dbReference type="Proteomes" id="UP001077662">
    <property type="component" value="Unassembled WGS sequence"/>
</dbReference>
<protein>
    <submittedName>
        <fullName evidence="1">Uncharacterized protein</fullName>
    </submittedName>
</protein>
<gene>
    <name evidence="1" type="ORF">O0554_18050</name>
</gene>
<sequence length="171" mass="17759">MPGGVVGKSLNLGYAGSVSRSADAIISSRLVRSTDKEDITFGAAVVLNSDNTYSNFGADGTAEAFAGVAVREVKQSTDYFGDQGFYKPGQPCDVLERGSVTVICNVGKPSAGGDVFVRIKANPSVPNGVIGGFEAAEDGTNTVKITGVKWKTGKIDPNKVAEITILSRINP</sequence>
<dbReference type="EMBL" id="JAPTNE010000024">
    <property type="protein sequence ID" value="MCZ0808793.1"/>
    <property type="molecule type" value="Genomic_DNA"/>
</dbReference>
<accession>A0AAP3DIK3</accession>
<organism evidence="1 2">
    <name type="scientific">Brevibacillus laterosporus</name>
    <name type="common">Bacillus laterosporus</name>
    <dbReference type="NCBI Taxonomy" id="1465"/>
    <lineage>
        <taxon>Bacteria</taxon>
        <taxon>Bacillati</taxon>
        <taxon>Bacillota</taxon>
        <taxon>Bacilli</taxon>
        <taxon>Bacillales</taxon>
        <taxon>Paenibacillaceae</taxon>
        <taxon>Brevibacillus</taxon>
    </lineage>
</organism>
<evidence type="ECO:0000313" key="1">
    <source>
        <dbReference type="EMBL" id="MCZ0808793.1"/>
    </source>
</evidence>
<reference evidence="1" key="1">
    <citation type="submission" date="2022-09" db="EMBL/GenBank/DDBJ databases">
        <title>Genome analysis and characterization of larvicidal activity of Brevibacillus strains.</title>
        <authorList>
            <person name="Patrusheva E.V."/>
            <person name="Izotova A.O."/>
            <person name="Toshchakov S.V."/>
            <person name="Sineoky S.P."/>
        </authorList>
    </citation>
    <scope>NUCLEOTIDE SEQUENCE</scope>
    <source>
        <strain evidence="1">VKPM_B-13247</strain>
    </source>
</reference>
<dbReference type="Pfam" id="PF22758">
    <property type="entry name" value="Phage_cement"/>
    <property type="match status" value="1"/>
</dbReference>